<dbReference type="PROSITE" id="PS51737">
    <property type="entry name" value="RECOMBINASE_DNA_BIND"/>
    <property type="match status" value="1"/>
</dbReference>
<dbReference type="InterPro" id="IPR038109">
    <property type="entry name" value="DNA_bind_recomb_sf"/>
</dbReference>
<dbReference type="InterPro" id="IPR050639">
    <property type="entry name" value="SSR_resolvase"/>
</dbReference>
<feature type="coiled-coil region" evidence="1">
    <location>
        <begin position="420"/>
        <end position="471"/>
    </location>
</feature>
<comment type="caution">
    <text evidence="4">The sequence shown here is derived from an EMBL/GenBank/DDBJ whole genome shotgun (WGS) entry which is preliminary data.</text>
</comment>
<dbReference type="GO" id="GO:0003677">
    <property type="term" value="F:DNA binding"/>
    <property type="evidence" value="ECO:0007669"/>
    <property type="project" value="InterPro"/>
</dbReference>
<dbReference type="PROSITE" id="PS51736">
    <property type="entry name" value="RECOMBINASES_3"/>
    <property type="match status" value="1"/>
</dbReference>
<dbReference type="RefSeq" id="WP_122915260.1">
    <property type="nucleotide sequence ID" value="NZ_RHHT01000062.1"/>
</dbReference>
<evidence type="ECO:0000256" key="1">
    <source>
        <dbReference type="SAM" id="Coils"/>
    </source>
</evidence>
<dbReference type="InterPro" id="IPR025827">
    <property type="entry name" value="Zn_ribbon_recom_dom"/>
</dbReference>
<proteinExistence type="predicted"/>
<dbReference type="AlphaFoldDB" id="A0A3M8CBH3"/>
<dbReference type="Gene3D" id="3.90.1750.20">
    <property type="entry name" value="Putative Large Serine Recombinase, Chain B, Domain 2"/>
    <property type="match status" value="1"/>
</dbReference>
<dbReference type="InterPro" id="IPR036162">
    <property type="entry name" value="Resolvase-like_N_sf"/>
</dbReference>
<dbReference type="Pfam" id="PF00239">
    <property type="entry name" value="Resolvase"/>
    <property type="match status" value="1"/>
</dbReference>
<organism evidence="4 5">
    <name type="scientific">Brevibacillus panacihumi</name>
    <dbReference type="NCBI Taxonomy" id="497735"/>
    <lineage>
        <taxon>Bacteria</taxon>
        <taxon>Bacillati</taxon>
        <taxon>Bacillota</taxon>
        <taxon>Bacilli</taxon>
        <taxon>Bacillales</taxon>
        <taxon>Paenibacillaceae</taxon>
        <taxon>Brevibacillus</taxon>
    </lineage>
</organism>
<dbReference type="InterPro" id="IPR011109">
    <property type="entry name" value="DNA_bind_recombinase_dom"/>
</dbReference>
<dbReference type="Gene3D" id="3.40.50.1390">
    <property type="entry name" value="Resolvase, N-terminal catalytic domain"/>
    <property type="match status" value="1"/>
</dbReference>
<evidence type="ECO:0000313" key="5">
    <source>
        <dbReference type="Proteomes" id="UP000281915"/>
    </source>
</evidence>
<dbReference type="GO" id="GO:0000150">
    <property type="term" value="F:DNA strand exchange activity"/>
    <property type="evidence" value="ECO:0007669"/>
    <property type="project" value="InterPro"/>
</dbReference>
<dbReference type="InterPro" id="IPR006119">
    <property type="entry name" value="Resolv_N"/>
</dbReference>
<evidence type="ECO:0000259" key="3">
    <source>
        <dbReference type="PROSITE" id="PS51737"/>
    </source>
</evidence>
<evidence type="ECO:0000259" key="2">
    <source>
        <dbReference type="PROSITE" id="PS51736"/>
    </source>
</evidence>
<gene>
    <name evidence="4" type="ORF">EDM58_22100</name>
</gene>
<dbReference type="PANTHER" id="PTHR30461">
    <property type="entry name" value="DNA-INVERTASE FROM LAMBDOID PROPHAGE"/>
    <property type="match status" value="1"/>
</dbReference>
<dbReference type="SMART" id="SM00857">
    <property type="entry name" value="Resolvase"/>
    <property type="match status" value="1"/>
</dbReference>
<name>A0A3M8CBH3_9BACL</name>
<protein>
    <submittedName>
        <fullName evidence="4">Recombinase family protein</fullName>
    </submittedName>
</protein>
<feature type="domain" description="Recombinase" evidence="3">
    <location>
        <begin position="157"/>
        <end position="296"/>
    </location>
</feature>
<dbReference type="Pfam" id="PF07508">
    <property type="entry name" value="Recombinase"/>
    <property type="match status" value="1"/>
</dbReference>
<dbReference type="Proteomes" id="UP000281915">
    <property type="component" value="Unassembled WGS sequence"/>
</dbReference>
<keyword evidence="1" id="KW-0175">Coiled coil</keyword>
<accession>A0A3M8CBH3</accession>
<sequence>MKCVIYARVSTRREEQQNSLQNQIALAESIAREQGFTVVGRYIDNGISGAGMKNRSQILQLVEDAKKKKFDVIIAKSVSRLGRNPRNSMEIADQLERVPIRLILPEDNYDTETSKSRFMFNLKAILAEEENAKLSERIKLGLQSSAKQGKRRVSLPPYGYMVNPVTKQLEMDEVAAPIVKDIFKLYLHEGWGMFKISNYLLHKGIPTPRATTGAANAGTKWHQNSIKGILNNEVYTGKLVFHREEITRTLAKSELYKERRKIESDKHIVIENAHPAIISEDDYKAVQELMQRKGKHKSNGKESLFSYIVKCPDCGSGMHFKPDRRNGAYVCGGYVKFTSSYCSSHIIEEHALLQTVKNDLRALIQDRVKIEHLYGIAEEKANALQSSTIKELKRVDRELVQLDKRFDRLLSLHVEGAISTEQFKQQNERITQQQQDLANKKAELQLALEAKKDLNEQLQTFRKEVKRFVNLDIEDEQVLKQILQRLIHKIEVFEGGKIKIHYNLSHPLPSN</sequence>
<dbReference type="SUPFAM" id="SSF53041">
    <property type="entry name" value="Resolvase-like"/>
    <property type="match status" value="1"/>
</dbReference>
<reference evidence="4 5" key="1">
    <citation type="submission" date="2018-10" db="EMBL/GenBank/DDBJ databases">
        <title>Phylogenomics of Brevibacillus.</title>
        <authorList>
            <person name="Dunlap C."/>
        </authorList>
    </citation>
    <scope>NUCLEOTIDE SEQUENCE [LARGE SCALE GENOMIC DNA]</scope>
    <source>
        <strain evidence="4 5">JCM 15085</strain>
    </source>
</reference>
<dbReference type="CDD" id="cd00338">
    <property type="entry name" value="Ser_Recombinase"/>
    <property type="match status" value="1"/>
</dbReference>
<dbReference type="PANTHER" id="PTHR30461:SF23">
    <property type="entry name" value="DNA RECOMBINASE-RELATED"/>
    <property type="match status" value="1"/>
</dbReference>
<evidence type="ECO:0000313" key="4">
    <source>
        <dbReference type="EMBL" id="RNB72195.1"/>
    </source>
</evidence>
<dbReference type="EMBL" id="RHHT01000062">
    <property type="protein sequence ID" value="RNB72195.1"/>
    <property type="molecule type" value="Genomic_DNA"/>
</dbReference>
<feature type="domain" description="Resolvase/invertase-type recombinase catalytic" evidence="2">
    <location>
        <begin position="2"/>
        <end position="149"/>
    </location>
</feature>
<dbReference type="Pfam" id="PF13408">
    <property type="entry name" value="Zn_ribbon_recom"/>
    <property type="match status" value="1"/>
</dbReference>